<keyword evidence="1" id="KW-0677">Repeat</keyword>
<feature type="compositionally biased region" description="Low complexity" evidence="3">
    <location>
        <begin position="989"/>
        <end position="1005"/>
    </location>
</feature>
<evidence type="ECO:0000256" key="2">
    <source>
        <dbReference type="PROSITE-ProRule" id="PRU00103"/>
    </source>
</evidence>
<evidence type="ECO:0000313" key="5">
    <source>
        <dbReference type="EMBL" id="CAE0372707.1"/>
    </source>
</evidence>
<protein>
    <recommendedName>
        <fullName evidence="4">Stalled ribosome sensor GCN1-like HEAT repeats region domain-containing protein</fullName>
    </recommendedName>
</protein>
<dbReference type="Gene3D" id="1.25.10.10">
    <property type="entry name" value="Leucine-rich Repeat Variant"/>
    <property type="match status" value="4"/>
</dbReference>
<feature type="repeat" description="HEAT" evidence="2">
    <location>
        <begin position="1296"/>
        <end position="1334"/>
    </location>
</feature>
<dbReference type="Pfam" id="PF24984">
    <property type="entry name" value="HEAT_EF3_GNC1"/>
    <property type="match status" value="1"/>
</dbReference>
<dbReference type="PANTHER" id="PTHR23346">
    <property type="entry name" value="TRANSLATIONAL ACTIVATOR GCN1-RELATED"/>
    <property type="match status" value="1"/>
</dbReference>
<dbReference type="EMBL" id="HBIJ01020675">
    <property type="protein sequence ID" value="CAE0372707.1"/>
    <property type="molecule type" value="Transcribed_RNA"/>
</dbReference>
<gene>
    <name evidence="5" type="ORF">ALAG00032_LOCUS13492</name>
    <name evidence="6" type="ORF">ALAG00032_LOCUS13493</name>
</gene>
<sequence length="2328" mass="245359">MATVGQFKPRAWKALAAKKREASAIIALRTLLFESSTDISDDDTSFVDAASAWLTVLPSSRSKEEFVSKIAQMLTSTKATHPKAHPLRLVLALIRSDPFYEEEQSSLSTGVLPKQLAAAVREISTKKHKPGVRFLIFLASPTETWPSQLSVCPAATATACTDPKKFKTCPDTTQALNIVAACVAGVHGISARRRGLEALNCLHGRIGSALWHARDDGNLKSALKVHGCSCVRCQALMLRCSGTFLQRCFPIKCSESINDDILVGLTVSSYRFCETRQACARAIEYCRHSEVLPMLLRRLDQWPYCSQEEAQLLLKAWTGQIYSKDDAPTLWAEAEQITAESSANTKSSAANSATLKSKKKNKDDLSLLLGGASGKSSLTKKVAAPDKTAEKMKSDTMELSHVFENLVKKTAQRAHSLVDEARGLVRAVQSTASLASSVCRDDKNLFLFEAAKCVAALERRADGLMPGLVTGLTAEACAACFASLTMCSNTVAFVAGAALVHAEADNKTEFLTLSVQIALQTAVYALKSNKSSVALEWWASTLGSFALLAAASSGTRRPAYAIECIRLGTGSDILRVQALSAALSAAADDKEPAAALLELVVKSKYSSQLLEPLLASSAIVDDAKPVTRAACAAACLYITSQDVIETPSMQLALRVWFSARVYNADEDNQDEDDSDESSSSDESSDEEASIPQSLASGLLALLPSLSTSILPSHIFGEVNEESPMSKPTAIARTIASTAWTRLSMPSVNAENTLNLGDGVRALASDVLEFAVDGVSETRILAARQGVRELGNDAENLKCMISTLRCDFESHLPKSSGGTSTEGNENLWAAPGADPVAEARAAEAMRKKKQAEFVDAANRRLKIVGALTACLGGSAAADVLGESAVAMELLSWVRKRGLQDSDAQVRAASLELGLATVDANADAALDALLAEKFDALDPSSFGVVAMLGRAAKSLQGADTRVAELADRLVEALVSESPSSAPEKVPVTQRKSSASSSVNSGKSGGASTNRPSGGSKMNSNISLEAVAAGRLKGGIGTGKSIQKNKAHKAASLRTSLTAKTENKLTAAELQQRRAANAHVEDMLPKPVAVDADAAQAAVADGLVPLAKALKKQGVETAAAVVDRLQSLCYGEECIGTSTFARRGAGRGIAAMVKGLGIAALKQRNVVKRIEAALESKVVDEQHGGLVAIECLTARMGLLFEPYGIALFPLLLRAFQADGSLIVRQAAFRAGKTLFHGLSAHGVKLALPTLLSAASNDETGGDKESSNKQAWRRRVAAIGMLGASASAAPKQLGAVLPRAVPELISALADTHPRVRETAREALGEVANVAKNPEIRNLKAVLLDALCEPAQCTRLALDSLLGREYAHALDAASIALVMPILVRGMRDRTADTRRCAAVLAGNLALMTATGVTMTMTEALQPCLEDAAVVDASPDVRRAAALALGQLVASIGDLPPTLLPRLAGAALASPNPPEIGDIISGKFTAQHGEGVLAGAAQGTSERSGAAQALAVVAIELNIGIKVIRETAIPAVTAKNAATRQGAQYIMRYLSQCPDLDTSLVPDMLEANVVGLADDSDAVREVALLAGKMLVRHHGKAQLAVLLPNLEAQLGHNEWRIRASAAVLLGELLCLVGDARRVGFAEIDLDDDAGLGDHEVADAIRQAIGLQKWHNILASLYIARLDSVAAVRHAAVQVWKTVVPNTPKALRDILKNLVRRLVSMLTPEAGSSTNLISSSGLPLKQEAIEDDLIDEDDDTASSEGDFEIAQDAAIERQRVGSRTLGDIVQKIGERVLPELVPLLVEAFEQGDDATRVGVCLGLAEVCAACSAQQAVERLQLLAPAILDALLDNSPSVASHGALAFRELHKCAGKAAVEAVLPSLLSRLDENDDDSAVRAIGELAQKRSRELVQLLVPSLLSARPLSLARGRALAALANSAGAAVGPYVGSVVRTVIAHVIECTEADSNEKLLTCAAQVAAAAALSGDATGTVGQLASSLTTSAPETRAAAAKVSALFFSSLGTSAQDDEEFISSCDRLVKLLVAGLGEKELGPRRGCVDALTAYAAAFSIETQATQLELIRITLASTASEARFSSTHQKTGEDIPLLPGLALEDPPRDALKALYPIYLHVLLKASAEERTIAADGVTELVELASPATLKKHAVKIAGPLIRVVGDRWSPELKTAVLNALASLLRLAPMSLKAFVPQLQATFLKHLKEPPPPRTLPSAWQKVRNKALAGLAHLAPLSPRLDAMLRDLAGAATTSLNNQDYGHSTDTIDLQRTLLKALSTIITNRPAKRFSPDAVLVVTDAAEALSSADDEGVAKCANSLLNALRVYNDSE</sequence>
<dbReference type="PROSITE" id="PS50077">
    <property type="entry name" value="HEAT_REPEAT"/>
    <property type="match status" value="1"/>
</dbReference>
<proteinExistence type="predicted"/>
<dbReference type="PANTHER" id="PTHR23346:SF7">
    <property type="entry name" value="STALLED RIBOSOME SENSOR GCN1"/>
    <property type="match status" value="1"/>
</dbReference>
<feature type="region of interest" description="Disordered" evidence="3">
    <location>
        <begin position="972"/>
        <end position="1016"/>
    </location>
</feature>
<name>A0A6S8F263_9STRA</name>
<feature type="compositionally biased region" description="Acidic residues" evidence="3">
    <location>
        <begin position="665"/>
        <end position="688"/>
    </location>
</feature>
<dbReference type="Pfam" id="PF24987">
    <property type="entry name" value="HEAT_EF3_N"/>
    <property type="match status" value="1"/>
</dbReference>
<feature type="region of interest" description="Disordered" evidence="3">
    <location>
        <begin position="665"/>
        <end position="689"/>
    </location>
</feature>
<dbReference type="InterPro" id="IPR021133">
    <property type="entry name" value="HEAT_type_2"/>
</dbReference>
<organism evidence="6">
    <name type="scientific">Aureoumbra lagunensis</name>
    <dbReference type="NCBI Taxonomy" id="44058"/>
    <lineage>
        <taxon>Eukaryota</taxon>
        <taxon>Sar</taxon>
        <taxon>Stramenopiles</taxon>
        <taxon>Ochrophyta</taxon>
        <taxon>Pelagophyceae</taxon>
        <taxon>Pelagomonadales</taxon>
        <taxon>Aureoumbra</taxon>
    </lineage>
</organism>
<evidence type="ECO:0000313" key="6">
    <source>
        <dbReference type="EMBL" id="CAE0372708.1"/>
    </source>
</evidence>
<accession>A0A6S8F263</accession>
<evidence type="ECO:0000256" key="3">
    <source>
        <dbReference type="SAM" id="MobiDB-lite"/>
    </source>
</evidence>
<dbReference type="Pfam" id="PF23271">
    <property type="entry name" value="HEAT_GCN1"/>
    <property type="match status" value="1"/>
</dbReference>
<feature type="domain" description="Stalled ribosome sensor GCN1-like HEAT repeats region" evidence="4">
    <location>
        <begin position="1902"/>
        <end position="2099"/>
    </location>
</feature>
<dbReference type="InterPro" id="IPR057546">
    <property type="entry name" value="HEAT_GCN1"/>
</dbReference>
<dbReference type="InterPro" id="IPR016024">
    <property type="entry name" value="ARM-type_fold"/>
</dbReference>
<evidence type="ECO:0000259" key="4">
    <source>
        <dbReference type="Pfam" id="PF23271"/>
    </source>
</evidence>
<evidence type="ECO:0000256" key="1">
    <source>
        <dbReference type="ARBA" id="ARBA00022737"/>
    </source>
</evidence>
<dbReference type="SUPFAM" id="SSF48371">
    <property type="entry name" value="ARM repeat"/>
    <property type="match status" value="2"/>
</dbReference>
<dbReference type="InterPro" id="IPR011989">
    <property type="entry name" value="ARM-like"/>
</dbReference>
<dbReference type="GO" id="GO:0005829">
    <property type="term" value="C:cytosol"/>
    <property type="evidence" value="ECO:0007669"/>
    <property type="project" value="TreeGrafter"/>
</dbReference>
<dbReference type="EMBL" id="HBIJ01020676">
    <property type="protein sequence ID" value="CAE0372708.1"/>
    <property type="molecule type" value="Transcribed_RNA"/>
</dbReference>
<reference evidence="6" key="1">
    <citation type="submission" date="2021-01" db="EMBL/GenBank/DDBJ databases">
        <authorList>
            <person name="Corre E."/>
            <person name="Pelletier E."/>
            <person name="Niang G."/>
            <person name="Scheremetjew M."/>
            <person name="Finn R."/>
            <person name="Kale V."/>
            <person name="Holt S."/>
            <person name="Cochrane G."/>
            <person name="Meng A."/>
            <person name="Brown T."/>
            <person name="Cohen L."/>
        </authorList>
    </citation>
    <scope>NUCLEOTIDE SEQUENCE</scope>
    <source>
        <strain evidence="6">CCMP1510</strain>
    </source>
</reference>
<feature type="compositionally biased region" description="Polar residues" evidence="3">
    <location>
        <begin position="1006"/>
        <end position="1016"/>
    </location>
</feature>
<dbReference type="GO" id="GO:0019887">
    <property type="term" value="F:protein kinase regulator activity"/>
    <property type="evidence" value="ECO:0007669"/>
    <property type="project" value="TreeGrafter"/>
</dbReference>
<dbReference type="GO" id="GO:0006417">
    <property type="term" value="P:regulation of translation"/>
    <property type="evidence" value="ECO:0007669"/>
    <property type="project" value="TreeGrafter"/>
</dbReference>
<dbReference type="GO" id="GO:0034198">
    <property type="term" value="P:cellular response to amino acid starvation"/>
    <property type="evidence" value="ECO:0007669"/>
    <property type="project" value="TreeGrafter"/>
</dbReference>